<name>A0AA89BUJ2_PINIB</name>
<dbReference type="GO" id="GO:0016197">
    <property type="term" value="P:endosomal transport"/>
    <property type="evidence" value="ECO:0007669"/>
    <property type="project" value="TreeGrafter"/>
</dbReference>
<protein>
    <recommendedName>
        <fullName evidence="1">Methyltransferase FkbM domain-containing protein</fullName>
    </recommendedName>
</protein>
<organism evidence="2 3">
    <name type="scientific">Pinctada imbricata</name>
    <name type="common">Atlantic pearl-oyster</name>
    <name type="synonym">Pinctada martensii</name>
    <dbReference type="NCBI Taxonomy" id="66713"/>
    <lineage>
        <taxon>Eukaryota</taxon>
        <taxon>Metazoa</taxon>
        <taxon>Spiralia</taxon>
        <taxon>Lophotrochozoa</taxon>
        <taxon>Mollusca</taxon>
        <taxon>Bivalvia</taxon>
        <taxon>Autobranchia</taxon>
        <taxon>Pteriomorphia</taxon>
        <taxon>Pterioida</taxon>
        <taxon>Pterioidea</taxon>
        <taxon>Pteriidae</taxon>
        <taxon>Pinctada</taxon>
    </lineage>
</organism>
<gene>
    <name evidence="2" type="ORF">FSP39_012292</name>
</gene>
<dbReference type="PANTHER" id="PTHR34009:SF2">
    <property type="entry name" value="PROTEIN STAR"/>
    <property type="match status" value="1"/>
</dbReference>
<comment type="caution">
    <text evidence="2">The sequence shown here is derived from an EMBL/GenBank/DDBJ whole genome shotgun (WGS) entry which is preliminary data.</text>
</comment>
<dbReference type="GO" id="GO:0005789">
    <property type="term" value="C:endoplasmic reticulum membrane"/>
    <property type="evidence" value="ECO:0007669"/>
    <property type="project" value="TreeGrafter"/>
</dbReference>
<dbReference type="InterPro" id="IPR006342">
    <property type="entry name" value="FkbM_mtfrase"/>
</dbReference>
<reference evidence="2" key="1">
    <citation type="submission" date="2019-08" db="EMBL/GenBank/DDBJ databases">
        <title>The improved chromosome-level genome for the pearl oyster Pinctada fucata martensii using PacBio sequencing and Hi-C.</title>
        <authorList>
            <person name="Zheng Z."/>
        </authorList>
    </citation>
    <scope>NUCLEOTIDE SEQUENCE</scope>
    <source>
        <strain evidence="2">ZZ-2019</strain>
        <tissue evidence="2">Adductor muscle</tissue>
    </source>
</reference>
<proteinExistence type="predicted"/>
<evidence type="ECO:0000259" key="1">
    <source>
        <dbReference type="Pfam" id="PF05050"/>
    </source>
</evidence>
<dbReference type="SUPFAM" id="SSF53335">
    <property type="entry name" value="S-adenosyl-L-methionine-dependent methyltransferases"/>
    <property type="match status" value="1"/>
</dbReference>
<evidence type="ECO:0000313" key="3">
    <source>
        <dbReference type="Proteomes" id="UP001186944"/>
    </source>
</evidence>
<feature type="domain" description="Methyltransferase FkbM" evidence="1">
    <location>
        <begin position="12"/>
        <end position="173"/>
    </location>
</feature>
<dbReference type="GO" id="GO:0031902">
    <property type="term" value="C:late endosome membrane"/>
    <property type="evidence" value="ECO:0007669"/>
    <property type="project" value="TreeGrafter"/>
</dbReference>
<keyword evidence="3" id="KW-1185">Reference proteome</keyword>
<dbReference type="Proteomes" id="UP001186944">
    <property type="component" value="Unassembled WGS sequence"/>
</dbReference>
<dbReference type="AlphaFoldDB" id="A0AA89BUJ2"/>
<accession>A0AA89BUJ2</accession>
<dbReference type="GO" id="GO:0005794">
    <property type="term" value="C:Golgi apparatus"/>
    <property type="evidence" value="ECO:0007669"/>
    <property type="project" value="TreeGrafter"/>
</dbReference>
<evidence type="ECO:0000313" key="2">
    <source>
        <dbReference type="EMBL" id="KAK3087900.1"/>
    </source>
</evidence>
<sequence>VLHFQESGFYVECGALDGEKRSNTLFFERFRNWNGLLIEADPDTFKELLSKNRKALTMNACLSPDGYPAQLKFNKGYNRGRLMYDNTSLEWIKRKRIPEKFITVQCLPFYSILLAIGQSRIDFFSLDIEGEELSVLKTIPWDRVDIRMLTVEFVHDVGNYRGIQTYMESVGYETLIKMQRDDNTVNDLIFKKKD</sequence>
<dbReference type="EMBL" id="VSWD01000011">
    <property type="protein sequence ID" value="KAK3087900.1"/>
    <property type="molecule type" value="Genomic_DNA"/>
</dbReference>
<dbReference type="GO" id="GO:0005886">
    <property type="term" value="C:plasma membrane"/>
    <property type="evidence" value="ECO:0007669"/>
    <property type="project" value="TreeGrafter"/>
</dbReference>
<dbReference type="PANTHER" id="PTHR34009">
    <property type="entry name" value="PROTEIN STAR"/>
    <property type="match status" value="1"/>
</dbReference>
<dbReference type="Gene3D" id="3.40.50.150">
    <property type="entry name" value="Vaccinia Virus protein VP39"/>
    <property type="match status" value="1"/>
</dbReference>
<dbReference type="Pfam" id="PF05050">
    <property type="entry name" value="Methyltransf_21"/>
    <property type="match status" value="1"/>
</dbReference>
<feature type="non-terminal residue" evidence="2">
    <location>
        <position position="1"/>
    </location>
</feature>
<dbReference type="InterPro" id="IPR029063">
    <property type="entry name" value="SAM-dependent_MTases_sf"/>
</dbReference>
<dbReference type="GO" id="GO:0006888">
    <property type="term" value="P:endoplasmic reticulum to Golgi vesicle-mediated transport"/>
    <property type="evidence" value="ECO:0007669"/>
    <property type="project" value="TreeGrafter"/>
</dbReference>
<dbReference type="InterPro" id="IPR053202">
    <property type="entry name" value="EGF_Rcpt_Signaling_Reg"/>
</dbReference>